<reference evidence="1 2" key="1">
    <citation type="submission" date="2018-08" db="EMBL/GenBank/DDBJ databases">
        <title>Genome and evolution of the arbuscular mycorrhizal fungus Diversispora epigaea (formerly Glomus versiforme) and its bacterial endosymbionts.</title>
        <authorList>
            <person name="Sun X."/>
            <person name="Fei Z."/>
            <person name="Harrison M."/>
        </authorList>
    </citation>
    <scope>NUCLEOTIDE SEQUENCE [LARGE SCALE GENOMIC DNA]</scope>
    <source>
        <strain evidence="1 2">IT104</strain>
    </source>
</reference>
<evidence type="ECO:0000313" key="2">
    <source>
        <dbReference type="Proteomes" id="UP000266861"/>
    </source>
</evidence>
<sequence>MKEWSLVFPTQEKDELMTRIAELERYKTDTTNLIAENSEEDDAEALRVEFQPASENFIPNEKFEEFPGQQYVCSKVDRDMLDKAEFEVQEISDFQDRKVRTFFFKLHNITRNLPGTPESKTGEFVDNLLHIPRLDD</sequence>
<evidence type="ECO:0000313" key="1">
    <source>
        <dbReference type="EMBL" id="RHZ76765.1"/>
    </source>
</evidence>
<dbReference type="AlphaFoldDB" id="A0A397ILK2"/>
<protein>
    <submittedName>
        <fullName evidence="1">Uncharacterized protein</fullName>
    </submittedName>
</protein>
<name>A0A397ILK2_9GLOM</name>
<dbReference type="OrthoDB" id="2421681at2759"/>
<organism evidence="1 2">
    <name type="scientific">Diversispora epigaea</name>
    <dbReference type="NCBI Taxonomy" id="1348612"/>
    <lineage>
        <taxon>Eukaryota</taxon>
        <taxon>Fungi</taxon>
        <taxon>Fungi incertae sedis</taxon>
        <taxon>Mucoromycota</taxon>
        <taxon>Glomeromycotina</taxon>
        <taxon>Glomeromycetes</taxon>
        <taxon>Diversisporales</taxon>
        <taxon>Diversisporaceae</taxon>
        <taxon>Diversispora</taxon>
    </lineage>
</organism>
<accession>A0A397ILK2</accession>
<comment type="caution">
    <text evidence="1">The sequence shown here is derived from an EMBL/GenBank/DDBJ whole genome shotgun (WGS) entry which is preliminary data.</text>
</comment>
<gene>
    <name evidence="1" type="ORF">Glove_193g65</name>
</gene>
<dbReference type="Proteomes" id="UP000266861">
    <property type="component" value="Unassembled WGS sequence"/>
</dbReference>
<proteinExistence type="predicted"/>
<dbReference type="EMBL" id="PQFF01000181">
    <property type="protein sequence ID" value="RHZ76765.1"/>
    <property type="molecule type" value="Genomic_DNA"/>
</dbReference>
<keyword evidence="2" id="KW-1185">Reference proteome</keyword>